<proteinExistence type="predicted"/>
<accession>I4EGZ4</accession>
<dbReference type="AlphaFoldDB" id="I4EGZ4"/>
<dbReference type="EMBL" id="CAGS01000213">
    <property type="protein sequence ID" value="CCF83956.1"/>
    <property type="molecule type" value="Genomic_DNA"/>
</dbReference>
<dbReference type="Proteomes" id="UP000004221">
    <property type="component" value="Unassembled WGS sequence"/>
</dbReference>
<keyword evidence="3" id="KW-1185">Reference proteome</keyword>
<evidence type="ECO:0000256" key="1">
    <source>
        <dbReference type="SAM" id="MobiDB-lite"/>
    </source>
</evidence>
<comment type="caution">
    <text evidence="2">The sequence shown here is derived from an EMBL/GenBank/DDBJ whole genome shotgun (WGS) entry which is preliminary data.</text>
</comment>
<evidence type="ECO:0000313" key="3">
    <source>
        <dbReference type="Proteomes" id="UP000004221"/>
    </source>
</evidence>
<evidence type="ECO:0000313" key="2">
    <source>
        <dbReference type="EMBL" id="CCF83956.1"/>
    </source>
</evidence>
<name>I4EGZ4_9BACT</name>
<protein>
    <submittedName>
        <fullName evidence="2">Uncharacterized protein</fullName>
    </submittedName>
</protein>
<gene>
    <name evidence="2" type="ORF">NITHO_2900002</name>
</gene>
<feature type="region of interest" description="Disordered" evidence="1">
    <location>
        <begin position="41"/>
        <end position="73"/>
    </location>
</feature>
<organism evidence="2 3">
    <name type="scientific">Nitrolancea hollandica Lb</name>
    <dbReference type="NCBI Taxonomy" id="1129897"/>
    <lineage>
        <taxon>Bacteria</taxon>
        <taxon>Pseudomonadati</taxon>
        <taxon>Thermomicrobiota</taxon>
        <taxon>Thermomicrobia</taxon>
        <taxon>Sphaerobacterales</taxon>
        <taxon>Sphaerobacterineae</taxon>
        <taxon>Sphaerobacteraceae</taxon>
        <taxon>Nitrolancea</taxon>
    </lineage>
</organism>
<reference evidence="2 3" key="1">
    <citation type="journal article" date="2012" name="ISME J.">
        <title>Nitrification expanded: discovery, physiology and genomics of a nitrite-oxidizing bacterium from the phylum Chloroflexi.</title>
        <authorList>
            <person name="Sorokin D.Y."/>
            <person name="Lucker S."/>
            <person name="Vejmelkova D."/>
            <person name="Kostrikina N.A."/>
            <person name="Kleerebezem R."/>
            <person name="Rijpstra W.I."/>
            <person name="Damste J.S."/>
            <person name="Le Paslier D."/>
            <person name="Muyzer G."/>
            <person name="Wagner M."/>
            <person name="van Loosdrecht M.C."/>
            <person name="Daims H."/>
        </authorList>
    </citation>
    <scope>NUCLEOTIDE SEQUENCE [LARGE SCALE GENOMIC DNA]</scope>
    <source>
        <strain evidence="3">none</strain>
    </source>
</reference>
<sequence>MLSLLAPWATRVSRLPYLADPAARADSSYEAILPVAIPDQTRPPSVLPLRLDAAKNEPTPTGRAPYLKTKRLH</sequence>